<feature type="domain" description="Cyclic nucleotide-binding" evidence="1">
    <location>
        <begin position="28"/>
        <end position="113"/>
    </location>
</feature>
<dbReference type="InterPro" id="IPR000595">
    <property type="entry name" value="cNMP-bd_dom"/>
</dbReference>
<evidence type="ECO:0000259" key="1">
    <source>
        <dbReference type="Pfam" id="PF00027"/>
    </source>
</evidence>
<sequence>MLLLDYLKSFFPIDEELEMFFGSISETKEYRKGAFIFVPDTYLKHIYFVESGFTRVFYNKDGKDITHYFYGENNFITGIESVFYEKPSLFGLQALAHSRVTLLPFSPIREMSEKSITINHIIKKMLLDNLIAFSKRFYNNQFKSAQERYEALLEENPTILQNASLGHIASYLGVSQQTLSVIRGNL</sequence>
<dbReference type="EMBL" id="JAZGLY010000003">
    <property type="protein sequence ID" value="MEE6186711.1"/>
    <property type="molecule type" value="Genomic_DNA"/>
</dbReference>
<evidence type="ECO:0000313" key="3">
    <source>
        <dbReference type="Proteomes" id="UP001357452"/>
    </source>
</evidence>
<proteinExistence type="predicted"/>
<dbReference type="InterPro" id="IPR014710">
    <property type="entry name" value="RmlC-like_jellyroll"/>
</dbReference>
<dbReference type="Proteomes" id="UP001357452">
    <property type="component" value="Unassembled WGS sequence"/>
</dbReference>
<evidence type="ECO:0000313" key="2">
    <source>
        <dbReference type="EMBL" id="MEE6186711.1"/>
    </source>
</evidence>
<reference evidence="2 3" key="1">
    <citation type="submission" date="2024-01" db="EMBL/GenBank/DDBJ databases">
        <title>Niabella digestum sp. nov., isolated from waste digestion system.</title>
        <authorList>
            <person name="Zhang L."/>
        </authorList>
    </citation>
    <scope>NUCLEOTIDE SEQUENCE [LARGE SCALE GENOMIC DNA]</scope>
    <source>
        <strain evidence="2 3">A18</strain>
    </source>
</reference>
<keyword evidence="3" id="KW-1185">Reference proteome</keyword>
<name>A0ABU7RFJ1_9BACT</name>
<dbReference type="Gene3D" id="2.60.120.10">
    <property type="entry name" value="Jelly Rolls"/>
    <property type="match status" value="1"/>
</dbReference>
<dbReference type="RefSeq" id="WP_330974121.1">
    <property type="nucleotide sequence ID" value="NZ_JAZGLY010000003.1"/>
</dbReference>
<dbReference type="InterPro" id="IPR018490">
    <property type="entry name" value="cNMP-bd_dom_sf"/>
</dbReference>
<dbReference type="SUPFAM" id="SSF51206">
    <property type="entry name" value="cAMP-binding domain-like"/>
    <property type="match status" value="1"/>
</dbReference>
<accession>A0ABU7RFJ1</accession>
<dbReference type="CDD" id="cd00038">
    <property type="entry name" value="CAP_ED"/>
    <property type="match status" value="1"/>
</dbReference>
<protein>
    <submittedName>
        <fullName evidence="2">Crp/Fnr family transcriptional regulator</fullName>
    </submittedName>
</protein>
<dbReference type="Pfam" id="PF00027">
    <property type="entry name" value="cNMP_binding"/>
    <property type="match status" value="1"/>
</dbReference>
<organism evidence="2 3">
    <name type="scientific">Niabella digestorum</name>
    <dbReference type="NCBI Taxonomy" id="3117701"/>
    <lineage>
        <taxon>Bacteria</taxon>
        <taxon>Pseudomonadati</taxon>
        <taxon>Bacteroidota</taxon>
        <taxon>Chitinophagia</taxon>
        <taxon>Chitinophagales</taxon>
        <taxon>Chitinophagaceae</taxon>
        <taxon>Niabella</taxon>
    </lineage>
</organism>
<comment type="caution">
    <text evidence="2">The sequence shown here is derived from an EMBL/GenBank/DDBJ whole genome shotgun (WGS) entry which is preliminary data.</text>
</comment>
<gene>
    <name evidence="2" type="ORF">V2H41_05430</name>
</gene>